<dbReference type="EC" id="6.1.1.4" evidence="2"/>
<evidence type="ECO:0000259" key="10">
    <source>
        <dbReference type="Pfam" id="PF08264"/>
    </source>
</evidence>
<evidence type="ECO:0000256" key="9">
    <source>
        <dbReference type="ARBA" id="ARBA00047469"/>
    </source>
</evidence>
<protein>
    <recommendedName>
        <fullName evidence="2">leucine--tRNA ligase</fullName>
        <ecNumber evidence="2">6.1.1.4</ecNumber>
    </recommendedName>
</protein>
<evidence type="ECO:0000256" key="3">
    <source>
        <dbReference type="ARBA" id="ARBA00022490"/>
    </source>
</evidence>
<dbReference type="InterPro" id="IPR009080">
    <property type="entry name" value="tRNAsynth_Ia_anticodon-bd"/>
</dbReference>
<evidence type="ECO:0000313" key="11">
    <source>
        <dbReference type="EMBL" id="VFT70469.1"/>
    </source>
</evidence>
<accession>A0A485JHP2</accession>
<dbReference type="InterPro" id="IPR002302">
    <property type="entry name" value="Leu-tRNA-ligase"/>
</dbReference>
<dbReference type="PANTHER" id="PTHR43740">
    <property type="entry name" value="LEUCYL-TRNA SYNTHETASE"/>
    <property type="match status" value="1"/>
</dbReference>
<keyword evidence="5" id="KW-0547">Nucleotide-binding</keyword>
<dbReference type="FunFam" id="1.10.730.10:FF:000002">
    <property type="entry name" value="Leucine--tRNA ligase"/>
    <property type="match status" value="1"/>
</dbReference>
<evidence type="ECO:0000256" key="7">
    <source>
        <dbReference type="ARBA" id="ARBA00022917"/>
    </source>
</evidence>
<keyword evidence="8 11" id="KW-0030">Aminoacyl-tRNA synthetase</keyword>
<gene>
    <name evidence="11" type="primary">leuS_3</name>
    <name evidence="11" type="ORF">NCTC10974_04051</name>
</gene>
<evidence type="ECO:0000256" key="4">
    <source>
        <dbReference type="ARBA" id="ARBA00022598"/>
    </source>
</evidence>
<dbReference type="Gene3D" id="3.10.20.590">
    <property type="match status" value="1"/>
</dbReference>
<keyword evidence="3" id="KW-0963">Cytoplasm</keyword>
<evidence type="ECO:0000256" key="2">
    <source>
        <dbReference type="ARBA" id="ARBA00013164"/>
    </source>
</evidence>
<name>A0A485JHP2_ECOLX</name>
<dbReference type="Proteomes" id="UP000358010">
    <property type="component" value="Unassembled WGS sequence"/>
</dbReference>
<dbReference type="GO" id="GO:0005524">
    <property type="term" value="F:ATP binding"/>
    <property type="evidence" value="ECO:0007669"/>
    <property type="project" value="UniProtKB-KW"/>
</dbReference>
<comment type="catalytic activity">
    <reaction evidence="9">
        <text>tRNA(Leu) + L-leucine + ATP = L-leucyl-tRNA(Leu) + AMP + diphosphate</text>
        <dbReference type="Rhea" id="RHEA:11688"/>
        <dbReference type="Rhea" id="RHEA-COMP:9613"/>
        <dbReference type="Rhea" id="RHEA-COMP:9622"/>
        <dbReference type="ChEBI" id="CHEBI:30616"/>
        <dbReference type="ChEBI" id="CHEBI:33019"/>
        <dbReference type="ChEBI" id="CHEBI:57427"/>
        <dbReference type="ChEBI" id="CHEBI:78442"/>
        <dbReference type="ChEBI" id="CHEBI:78494"/>
        <dbReference type="ChEBI" id="CHEBI:456215"/>
        <dbReference type="EC" id="6.1.1.4"/>
    </reaction>
</comment>
<dbReference type="InterPro" id="IPR013155">
    <property type="entry name" value="M/V/L/I-tRNA-synth_anticd-bd"/>
</dbReference>
<dbReference type="GO" id="GO:0006429">
    <property type="term" value="P:leucyl-tRNA aminoacylation"/>
    <property type="evidence" value="ECO:0007669"/>
    <property type="project" value="InterPro"/>
</dbReference>
<dbReference type="GO" id="GO:0005829">
    <property type="term" value="C:cytosol"/>
    <property type="evidence" value="ECO:0007669"/>
    <property type="project" value="TreeGrafter"/>
</dbReference>
<organism evidence="11 12">
    <name type="scientific">Escherichia coli</name>
    <dbReference type="NCBI Taxonomy" id="562"/>
    <lineage>
        <taxon>Bacteria</taxon>
        <taxon>Pseudomonadati</taxon>
        <taxon>Pseudomonadota</taxon>
        <taxon>Gammaproteobacteria</taxon>
        <taxon>Enterobacterales</taxon>
        <taxon>Enterobacteriaceae</taxon>
        <taxon>Escherichia</taxon>
    </lineage>
</organism>
<dbReference type="PANTHER" id="PTHR43740:SF2">
    <property type="entry name" value="LEUCINE--TRNA LIGASE, MITOCHONDRIAL"/>
    <property type="match status" value="1"/>
</dbReference>
<keyword evidence="7" id="KW-0648">Protein biosynthesis</keyword>
<dbReference type="AlphaFoldDB" id="A0A485JHP2"/>
<keyword evidence="4 11" id="KW-0436">Ligase</keyword>
<evidence type="ECO:0000256" key="6">
    <source>
        <dbReference type="ARBA" id="ARBA00022840"/>
    </source>
</evidence>
<evidence type="ECO:0000256" key="1">
    <source>
        <dbReference type="ARBA" id="ARBA00005594"/>
    </source>
</evidence>
<dbReference type="Gene3D" id="1.10.730.10">
    <property type="entry name" value="Isoleucyl-tRNA Synthetase, Domain 1"/>
    <property type="match status" value="1"/>
</dbReference>
<dbReference type="CDD" id="cd07958">
    <property type="entry name" value="Anticodon_Ia_Leu_BEm"/>
    <property type="match status" value="1"/>
</dbReference>
<evidence type="ECO:0000313" key="12">
    <source>
        <dbReference type="Proteomes" id="UP000358010"/>
    </source>
</evidence>
<evidence type="ECO:0000256" key="8">
    <source>
        <dbReference type="ARBA" id="ARBA00023146"/>
    </source>
</evidence>
<dbReference type="SUPFAM" id="SSF47323">
    <property type="entry name" value="Anticodon-binding domain of a subclass of class I aminoacyl-tRNA synthetases"/>
    <property type="match status" value="1"/>
</dbReference>
<dbReference type="FunFam" id="3.10.20.590:FF:000001">
    <property type="entry name" value="Leucine--tRNA ligase"/>
    <property type="match status" value="1"/>
</dbReference>
<keyword evidence="6" id="KW-0067">ATP-binding</keyword>
<reference evidence="11 12" key="1">
    <citation type="submission" date="2019-03" db="EMBL/GenBank/DDBJ databases">
        <authorList>
            <consortium name="Pathogen Informatics"/>
        </authorList>
    </citation>
    <scope>NUCLEOTIDE SEQUENCE [LARGE SCALE GENOMIC DNA]</scope>
    <source>
        <strain evidence="11 12">NCTC10974</strain>
    </source>
</reference>
<dbReference type="EMBL" id="CAADJZ010000001">
    <property type="protein sequence ID" value="VFT70469.1"/>
    <property type="molecule type" value="Genomic_DNA"/>
</dbReference>
<feature type="domain" description="Methionyl/Valyl/Leucyl/Isoleucyl-tRNA synthetase anticodon-binding" evidence="10">
    <location>
        <begin position="2"/>
        <end position="118"/>
    </location>
</feature>
<proteinExistence type="inferred from homology"/>
<comment type="similarity">
    <text evidence="1">Belongs to the class-I aminoacyl-tRNA synthetase family.</text>
</comment>
<evidence type="ECO:0000256" key="5">
    <source>
        <dbReference type="ARBA" id="ARBA00022741"/>
    </source>
</evidence>
<dbReference type="GO" id="GO:0004823">
    <property type="term" value="F:leucine-tRNA ligase activity"/>
    <property type="evidence" value="ECO:0007669"/>
    <property type="project" value="UniProtKB-EC"/>
</dbReference>
<sequence length="156" mass="17274">MHKTIAKVTDDIGRRQTFNTAIAAIMELMNKLAKAPTDGEQDRALMQEALLAVVRMLNPFTPHICFTLWQELKGEGDIDNAPWPVADEKAMVEDSTLVVVQVNGKVRAKITVPVDATEEQVRERAGQEHLVAKYLDGVTVRKVIYVPGKLLNLVVG</sequence>
<dbReference type="Pfam" id="PF08264">
    <property type="entry name" value="Anticodon_1"/>
    <property type="match status" value="1"/>
</dbReference>